<evidence type="ECO:0000313" key="9">
    <source>
        <dbReference type="Proteomes" id="UP000619545"/>
    </source>
</evidence>
<evidence type="ECO:0000256" key="4">
    <source>
        <dbReference type="ARBA" id="ARBA00023239"/>
    </source>
</evidence>
<evidence type="ECO:0000256" key="6">
    <source>
        <dbReference type="HAMAP-Rule" id="MF_01610"/>
    </source>
</evidence>
<comment type="catalytic activity">
    <reaction evidence="6">
        <text>L-tyrosine + H(+) = tyramine + CO2</text>
        <dbReference type="Rhea" id="RHEA:14345"/>
        <dbReference type="ChEBI" id="CHEBI:15378"/>
        <dbReference type="ChEBI" id="CHEBI:16526"/>
        <dbReference type="ChEBI" id="CHEBI:58315"/>
        <dbReference type="ChEBI" id="CHEBI:327995"/>
        <dbReference type="EC" id="4.1.1.25"/>
    </reaction>
</comment>
<dbReference type="InterPro" id="IPR050477">
    <property type="entry name" value="GrpII_AminoAcid_Decarb"/>
</dbReference>
<dbReference type="PANTHER" id="PTHR42735">
    <property type="match status" value="1"/>
</dbReference>
<dbReference type="NCBIfam" id="TIGR03812">
    <property type="entry name" value="tyr_de_CO2_Arch"/>
    <property type="match status" value="1"/>
</dbReference>
<accession>A0A832WLC1</accession>
<dbReference type="GO" id="GO:0015937">
    <property type="term" value="P:coenzyme A biosynthetic process"/>
    <property type="evidence" value="ECO:0007669"/>
    <property type="project" value="UniProtKB-UniRule"/>
</dbReference>
<dbReference type="EMBL" id="DUJS01000004">
    <property type="protein sequence ID" value="HII70970.1"/>
    <property type="molecule type" value="Genomic_DNA"/>
</dbReference>
<dbReference type="GO" id="GO:0019752">
    <property type="term" value="P:carboxylic acid metabolic process"/>
    <property type="evidence" value="ECO:0007669"/>
    <property type="project" value="InterPro"/>
</dbReference>
<keyword evidence="4 6" id="KW-0456">Lyase</keyword>
<comment type="pathway">
    <text evidence="6">Cofactor biosynthesis; methanofuran biosynthesis.</text>
</comment>
<dbReference type="HAMAP" id="MF_01610">
    <property type="entry name" value="MfnA_decarbox"/>
    <property type="match status" value="1"/>
</dbReference>
<protein>
    <recommendedName>
        <fullName evidence="6">Probable L-tyrosine/L-aspartate decarboxylase</fullName>
        <shortName evidence="6">TDC/ADC</shortName>
        <ecNumber evidence="6">4.1.1.11</ecNumber>
        <ecNumber evidence="6">4.1.1.25</ecNumber>
    </recommendedName>
</protein>
<dbReference type="RefSeq" id="WP_011019868.1">
    <property type="nucleotide sequence ID" value="NZ_DUJS01000004.1"/>
</dbReference>
<reference evidence="8" key="1">
    <citation type="journal article" date="2020" name="bioRxiv">
        <title>A rank-normalized archaeal taxonomy based on genome phylogeny resolves widespread incomplete and uneven classifications.</title>
        <authorList>
            <person name="Rinke C."/>
            <person name="Chuvochina M."/>
            <person name="Mussig A.J."/>
            <person name="Chaumeil P.-A."/>
            <person name="Waite D.W."/>
            <person name="Whitman W.B."/>
            <person name="Parks D.H."/>
            <person name="Hugenholtz P."/>
        </authorList>
    </citation>
    <scope>NUCLEOTIDE SEQUENCE</scope>
    <source>
        <strain evidence="8">UBA8853</strain>
    </source>
</reference>
<dbReference type="GO" id="GO:0004837">
    <property type="term" value="F:tyrosine decarboxylase activity"/>
    <property type="evidence" value="ECO:0007669"/>
    <property type="project" value="UniProtKB-UniRule"/>
</dbReference>
<comment type="cofactor">
    <cofactor evidence="1 6 7">
        <name>pyridoxal 5'-phosphate</name>
        <dbReference type="ChEBI" id="CHEBI:597326"/>
    </cofactor>
</comment>
<dbReference type="UniPathway" id="UPA00241"/>
<comment type="similarity">
    <text evidence="5">Belongs to the group II decarboxylase family. Sphingosine-1-phosphate lyase subfamily.</text>
</comment>
<dbReference type="AlphaFoldDB" id="A0A832WLC1"/>
<evidence type="ECO:0000256" key="2">
    <source>
        <dbReference type="ARBA" id="ARBA00022793"/>
    </source>
</evidence>
<evidence type="ECO:0000256" key="5">
    <source>
        <dbReference type="ARBA" id="ARBA00038302"/>
    </source>
</evidence>
<dbReference type="GeneID" id="1478095"/>
<dbReference type="InterPro" id="IPR015424">
    <property type="entry name" value="PyrdxlP-dep_Trfase"/>
</dbReference>
<evidence type="ECO:0000256" key="7">
    <source>
        <dbReference type="PIRSR" id="PIRSR602129-50"/>
    </source>
</evidence>
<comment type="similarity">
    <text evidence="6">Belongs to the group II decarboxylase family. MfnA subfamily.</text>
</comment>
<dbReference type="InterPro" id="IPR015422">
    <property type="entry name" value="PyrdxlP-dep_Trfase_small"/>
</dbReference>
<keyword evidence="3 6" id="KW-0663">Pyridoxal phosphate</keyword>
<dbReference type="UniPathway" id="UPA00080"/>
<dbReference type="Proteomes" id="UP000619545">
    <property type="component" value="Unassembled WGS sequence"/>
</dbReference>
<gene>
    <name evidence="6 8" type="primary">mfnA</name>
    <name evidence="8" type="ORF">HA336_07055</name>
</gene>
<evidence type="ECO:0000313" key="8">
    <source>
        <dbReference type="EMBL" id="HII70970.1"/>
    </source>
</evidence>
<dbReference type="GO" id="GO:0030170">
    <property type="term" value="F:pyridoxal phosphate binding"/>
    <property type="evidence" value="ECO:0007669"/>
    <property type="project" value="UniProtKB-UniRule"/>
</dbReference>
<dbReference type="Pfam" id="PF00282">
    <property type="entry name" value="Pyridoxal_deC"/>
    <property type="match status" value="1"/>
</dbReference>
<dbReference type="SMR" id="A0A832WLC1"/>
<dbReference type="GO" id="GO:0004068">
    <property type="term" value="F:aspartate 1-decarboxylase activity"/>
    <property type="evidence" value="ECO:0007669"/>
    <property type="project" value="UniProtKB-UniRule"/>
</dbReference>
<evidence type="ECO:0000256" key="3">
    <source>
        <dbReference type="ARBA" id="ARBA00022898"/>
    </source>
</evidence>
<dbReference type="InterPro" id="IPR020931">
    <property type="entry name" value="MfnA"/>
</dbReference>
<keyword evidence="2 6" id="KW-0210">Decarboxylase</keyword>
<dbReference type="SUPFAM" id="SSF53383">
    <property type="entry name" value="PLP-dependent transferases"/>
    <property type="match status" value="1"/>
</dbReference>
<proteinExistence type="inferred from homology"/>
<dbReference type="EC" id="4.1.1.11" evidence="6"/>
<organism evidence="8 9">
    <name type="scientific">Methanopyrus kandleri</name>
    <dbReference type="NCBI Taxonomy" id="2320"/>
    <lineage>
        <taxon>Archaea</taxon>
        <taxon>Methanobacteriati</taxon>
        <taxon>Methanobacteriota</taxon>
        <taxon>Methanomada group</taxon>
        <taxon>Methanopyri</taxon>
        <taxon>Methanopyrales</taxon>
        <taxon>Methanopyraceae</taxon>
        <taxon>Methanopyrus</taxon>
    </lineage>
</organism>
<dbReference type="Gene3D" id="3.90.1150.10">
    <property type="entry name" value="Aspartate Aminotransferase, domain 1"/>
    <property type="match status" value="1"/>
</dbReference>
<dbReference type="InterPro" id="IPR002129">
    <property type="entry name" value="PyrdxlP-dep_de-COase"/>
</dbReference>
<dbReference type="EC" id="4.1.1.25" evidence="6"/>
<dbReference type="InterPro" id="IPR015421">
    <property type="entry name" value="PyrdxlP-dep_Trfase_major"/>
</dbReference>
<name>A0A832WLC1_9EURY</name>
<comment type="function">
    <text evidence="6">Catalyzes the decarboxylation of L-tyrosine to produce tyramine for methanofuran biosynthesis. Can also catalyze the decarboxylation of L-aspartate to produce beta-alanine for coenzyme A (CoA) biosynthesis.</text>
</comment>
<comment type="pathway">
    <text evidence="6">Cofactor biosynthesis; coenzyme A biosynthesis.</text>
</comment>
<comment type="catalytic activity">
    <reaction evidence="6">
        <text>L-aspartate + H(+) = beta-alanine + CO2</text>
        <dbReference type="Rhea" id="RHEA:19497"/>
        <dbReference type="ChEBI" id="CHEBI:15378"/>
        <dbReference type="ChEBI" id="CHEBI:16526"/>
        <dbReference type="ChEBI" id="CHEBI:29991"/>
        <dbReference type="ChEBI" id="CHEBI:57966"/>
        <dbReference type="EC" id="4.1.1.11"/>
    </reaction>
</comment>
<feature type="modified residue" description="N6-(pyridoxal phosphate)lysine" evidence="6 7">
    <location>
        <position position="215"/>
    </location>
</feature>
<dbReference type="GO" id="GO:2001120">
    <property type="term" value="P:methanofuran biosynthetic process"/>
    <property type="evidence" value="ECO:0007669"/>
    <property type="project" value="UniProtKB-UniRule"/>
</dbReference>
<comment type="caution">
    <text evidence="8">The sequence shown here is derived from an EMBL/GenBank/DDBJ whole genome shotgun (WGS) entry which is preliminary data.</text>
</comment>
<dbReference type="Gene3D" id="3.40.640.10">
    <property type="entry name" value="Type I PLP-dependent aspartate aminotransferase-like (Major domain)"/>
    <property type="match status" value="1"/>
</dbReference>
<sequence>MILQRDSDYSDGTVLGSMCTEPHPVAAEAFVAGLHVNLGDPYLFPNAYRAERECIGWLAETLLDHPAPEEAEGSIVSGGTEANILAAYAAREVTGGREIIVPATRHFSFEKAARMLRMKLVEAPLRSDYTVDVDAVQDLISRDTALIVGIVGTTETGSVDDIEALSDVAEDHGVPLHVDAAFGGFTAPFLREEYPLPRFGFDLEAVVSVTVDPHKMGLVPPPAGGIVFRDDEFPKAIEVYAPYLSGGGASQYTITGTRPGAPVLALYANILELGEEGYRRIAFRCYEETLKVAEKARELGLELAVDPPHLNLVNIRLPDRGTAERLLRESEREGWKISVSTKPLGVRIVMMPHLDAETVSRFLELVARVLGG</sequence>
<evidence type="ECO:0000256" key="1">
    <source>
        <dbReference type="ARBA" id="ARBA00001933"/>
    </source>
</evidence>
<dbReference type="OMA" id="DPHKMGL"/>
<dbReference type="PANTHER" id="PTHR42735:SF6">
    <property type="entry name" value="SPHINGOSINE-1-PHOSPHATE LYASE 1"/>
    <property type="match status" value="1"/>
</dbReference>